<evidence type="ECO:0000256" key="2">
    <source>
        <dbReference type="ARBA" id="ARBA00022729"/>
    </source>
</evidence>
<evidence type="ECO:0000313" key="7">
    <source>
        <dbReference type="Proteomes" id="UP000070412"/>
    </source>
</evidence>
<protein>
    <submittedName>
        <fullName evidence="5">Insulin-like growth factor-binding protein complex acid labile subunit</fullName>
    </submittedName>
</protein>
<gene>
    <name evidence="5" type="ORF">SSS_1044</name>
</gene>
<dbReference type="EMBL" id="WVUK01000060">
    <property type="protein sequence ID" value="KAF7491194.1"/>
    <property type="molecule type" value="Genomic_DNA"/>
</dbReference>
<dbReference type="InterPro" id="IPR001611">
    <property type="entry name" value="Leu-rich_rpt"/>
</dbReference>
<accession>A0A834R7M4</accession>
<dbReference type="EnsemblMetazoa" id="SSS_1044s_mrna">
    <property type="protein sequence ID" value="KAF7491194.1"/>
    <property type="gene ID" value="SSS_1044"/>
</dbReference>
<evidence type="ECO:0000256" key="4">
    <source>
        <dbReference type="SAM" id="Phobius"/>
    </source>
</evidence>
<keyword evidence="7" id="KW-1185">Reference proteome</keyword>
<evidence type="ECO:0000256" key="3">
    <source>
        <dbReference type="ARBA" id="ARBA00022737"/>
    </source>
</evidence>
<reference evidence="5" key="2">
    <citation type="submission" date="2020-01" db="EMBL/GenBank/DDBJ databases">
        <authorList>
            <person name="Korhonen P.K.K."/>
            <person name="Guangxu M.G."/>
            <person name="Wang T.W."/>
            <person name="Stroehlein A.J.S."/>
            <person name="Young N.D."/>
            <person name="Ang C.-S.A."/>
            <person name="Fernando D.W.F."/>
            <person name="Lu H.L."/>
            <person name="Taylor S.T."/>
            <person name="Ehtesham M.E.M."/>
            <person name="Najaraj S.H.N."/>
            <person name="Harsha G.H.G."/>
            <person name="Madugundu A.M."/>
            <person name="Renuse S.R."/>
            <person name="Holt D.H."/>
            <person name="Pandey A.P."/>
            <person name="Papenfuss A.P."/>
            <person name="Gasser R.B.G."/>
            <person name="Fischer K.F."/>
        </authorList>
    </citation>
    <scope>NUCLEOTIDE SEQUENCE</scope>
    <source>
        <strain evidence="5">SSS_KF_BRIS2020</strain>
    </source>
</reference>
<dbReference type="Proteomes" id="UP000070412">
    <property type="component" value="Unassembled WGS sequence"/>
</dbReference>
<organism evidence="5">
    <name type="scientific">Sarcoptes scabiei</name>
    <name type="common">Itch mite</name>
    <name type="synonym">Acarus scabiei</name>
    <dbReference type="NCBI Taxonomy" id="52283"/>
    <lineage>
        <taxon>Eukaryota</taxon>
        <taxon>Metazoa</taxon>
        <taxon>Ecdysozoa</taxon>
        <taxon>Arthropoda</taxon>
        <taxon>Chelicerata</taxon>
        <taxon>Arachnida</taxon>
        <taxon>Acari</taxon>
        <taxon>Acariformes</taxon>
        <taxon>Sarcoptiformes</taxon>
        <taxon>Astigmata</taxon>
        <taxon>Psoroptidia</taxon>
        <taxon>Sarcoptoidea</taxon>
        <taxon>Sarcoptidae</taxon>
        <taxon>Sarcoptinae</taxon>
        <taxon>Sarcoptes</taxon>
    </lineage>
</organism>
<dbReference type="PRINTS" id="PR00019">
    <property type="entry name" value="LEURICHRPT"/>
</dbReference>
<evidence type="ECO:0000313" key="6">
    <source>
        <dbReference type="EnsemblMetazoa" id="KAF7491194.1"/>
    </source>
</evidence>
<dbReference type="InterPro" id="IPR032675">
    <property type="entry name" value="LRR_dom_sf"/>
</dbReference>
<dbReference type="PANTHER" id="PTHR45842:SF22">
    <property type="entry name" value="INSULIN-LIKE GROWTH FACTOR-BINDING PROTEIN COMPLEX ACID LABILE SUBUNIT ISOFORM X1"/>
    <property type="match status" value="1"/>
</dbReference>
<evidence type="ECO:0000256" key="1">
    <source>
        <dbReference type="ARBA" id="ARBA00022614"/>
    </source>
</evidence>
<dbReference type="SUPFAM" id="SSF52058">
    <property type="entry name" value="L domain-like"/>
    <property type="match status" value="2"/>
</dbReference>
<dbReference type="PROSITE" id="PS51450">
    <property type="entry name" value="LRR"/>
    <property type="match status" value="5"/>
</dbReference>
<name>A0A834R7M4_SARSC</name>
<keyword evidence="4" id="KW-0812">Transmembrane</keyword>
<proteinExistence type="predicted"/>
<keyword evidence="3" id="KW-0677">Repeat</keyword>
<dbReference type="PANTHER" id="PTHR45842">
    <property type="entry name" value="SYNAPTIC ADHESION-LIKE MOLECULE SALM"/>
    <property type="match status" value="1"/>
</dbReference>
<keyword evidence="2" id="KW-0732">Signal</keyword>
<evidence type="ECO:0000313" key="5">
    <source>
        <dbReference type="EMBL" id="KAF7491194.1"/>
    </source>
</evidence>
<dbReference type="SMART" id="SM00369">
    <property type="entry name" value="LRR_TYP"/>
    <property type="match status" value="13"/>
</dbReference>
<dbReference type="InterPro" id="IPR003591">
    <property type="entry name" value="Leu-rich_rpt_typical-subtyp"/>
</dbReference>
<dbReference type="AlphaFoldDB" id="A0A834R7M4"/>
<dbReference type="GO" id="GO:0016020">
    <property type="term" value="C:membrane"/>
    <property type="evidence" value="ECO:0007669"/>
    <property type="project" value="UniProtKB-SubCell"/>
</dbReference>
<dbReference type="Pfam" id="PF13855">
    <property type="entry name" value="LRR_8"/>
    <property type="match status" value="3"/>
</dbReference>
<reference evidence="7" key="1">
    <citation type="journal article" date="2020" name="PLoS Negl. Trop. Dis.">
        <title>High-quality nuclear genome for Sarcoptes scabiei-A critical resource for a neglected parasite.</title>
        <authorList>
            <person name="Korhonen P.K."/>
            <person name="Gasser R.B."/>
            <person name="Ma G."/>
            <person name="Wang T."/>
            <person name="Stroehlein A.J."/>
            <person name="Young N.D."/>
            <person name="Ang C.S."/>
            <person name="Fernando D.D."/>
            <person name="Lu H.C."/>
            <person name="Taylor S."/>
            <person name="Reynolds S.L."/>
            <person name="Mofiz E."/>
            <person name="Najaraj S.H."/>
            <person name="Gowda H."/>
            <person name="Madugundu A."/>
            <person name="Renuse S."/>
            <person name="Holt D."/>
            <person name="Pandey A."/>
            <person name="Papenfuss A.T."/>
            <person name="Fischer K."/>
        </authorList>
    </citation>
    <scope>NUCLEOTIDE SEQUENCE [LARGE SCALE GENOMIC DNA]</scope>
</reference>
<keyword evidence="4" id="KW-1133">Transmembrane helix</keyword>
<dbReference type="Gene3D" id="3.80.10.10">
    <property type="entry name" value="Ribonuclease Inhibitor"/>
    <property type="match status" value="3"/>
</dbReference>
<reference evidence="6" key="3">
    <citation type="submission" date="2022-06" db="UniProtKB">
        <authorList>
            <consortium name="EnsemblMetazoa"/>
        </authorList>
    </citation>
    <scope>IDENTIFICATION</scope>
</reference>
<dbReference type="OrthoDB" id="10027416at2759"/>
<sequence length="694" mass="80202">MQSKSIKFSTSIHTRSNLEFWSLINDRWKEIQFYINRIPFYCAMIVFMMLIWYDRLHHLQFSRRLNDYFRLLYCPFGSFLSKISGSKHVFSVFSSIRHCLFTWTNSFRLNNLFLFSTAIVLKCLFVGVNSSPSIRLLNDSRTSPSNPLRYEDSFCNSVLNESPKLSPNSCLCYGSSQMGVFVECSSTDIKQINDTLKILNNSTDSQKIRSLSIYSLSDTGSVKQLPDFLFQTFNALSELHISKTNLSSIGTQQTYSGLENSLQSLSFVNSKISTIPKTTLNKLIKLKSFDVQSNQIDVLDSYAFYGLPLRILNLQNNLIKKIQEFAFGGLENTLEELILNGNRLENFPLFSLRRLRKLSTLKMQNNQINQIPDDGFTRFTLLETLDLQSNRIRHLNSRSFLTMPKLKILYCSNNLLTVVSDSAVFAQLHFLETLDLSLNRLRVVNLDGLRSVRTLDISHNHLHDLRLQGLIGLRELFASHNNILQLLNETFANTEQIEVIYLQFNSIQTISYNTFFRLTQLRILDLSNNQLKQLDSSVFKFTNRLESLYLDSNILADSGLEPGIFQELIDLEDLRLQNNHLQHIRKGVFYSLPNLKNLDLQMNRIESIESFESLANIQNINLQGNRLRTFNGNVLSSFHSSLSYLNLANNQLISIENDTFRNRNKLEIIWLNHNQINRSQRTLSMAFPGQRNFT</sequence>
<keyword evidence="1" id="KW-0433">Leucine-rich repeat</keyword>
<feature type="transmembrane region" description="Helical" evidence="4">
    <location>
        <begin position="34"/>
        <end position="53"/>
    </location>
</feature>
<dbReference type="InterPro" id="IPR050467">
    <property type="entry name" value="LRFN"/>
</dbReference>
<keyword evidence="4" id="KW-0472">Membrane</keyword>
<dbReference type="SMART" id="SM00365">
    <property type="entry name" value="LRR_SD22"/>
    <property type="match status" value="8"/>
</dbReference>